<dbReference type="Proteomes" id="UP000634011">
    <property type="component" value="Unassembled WGS sequence"/>
</dbReference>
<name>A0A923HA76_9BURK</name>
<organism evidence="8 9">
    <name type="scientific">Undibacterium jejuense</name>
    <dbReference type="NCBI Taxonomy" id="1344949"/>
    <lineage>
        <taxon>Bacteria</taxon>
        <taxon>Pseudomonadati</taxon>
        <taxon>Pseudomonadota</taxon>
        <taxon>Betaproteobacteria</taxon>
        <taxon>Burkholderiales</taxon>
        <taxon>Oxalobacteraceae</taxon>
        <taxon>Undibacterium</taxon>
    </lineage>
</organism>
<keyword evidence="3 5" id="KW-0808">Transferase</keyword>
<dbReference type="EC" id="2.3.1.266" evidence="5 6"/>
<dbReference type="InterPro" id="IPR016181">
    <property type="entry name" value="Acyl_CoA_acyltransferase"/>
</dbReference>
<evidence type="ECO:0000256" key="3">
    <source>
        <dbReference type="ARBA" id="ARBA00022679"/>
    </source>
</evidence>
<protein>
    <recommendedName>
        <fullName evidence="5 6">[Ribosomal protein bS18]-alanine N-acetyltransferase</fullName>
        <ecNumber evidence="5 6">2.3.1.266</ecNumber>
    </recommendedName>
</protein>
<dbReference type="SUPFAM" id="SSF55729">
    <property type="entry name" value="Acyl-CoA N-acyltransferases (Nat)"/>
    <property type="match status" value="1"/>
</dbReference>
<dbReference type="RefSeq" id="WP_186910557.1">
    <property type="nucleotide sequence ID" value="NZ_JACOFV010000001.1"/>
</dbReference>
<evidence type="ECO:0000313" key="8">
    <source>
        <dbReference type="EMBL" id="MBC3860617.1"/>
    </source>
</evidence>
<dbReference type="AlphaFoldDB" id="A0A923HA76"/>
<dbReference type="EMBL" id="JACOFV010000001">
    <property type="protein sequence ID" value="MBC3860617.1"/>
    <property type="molecule type" value="Genomic_DNA"/>
</dbReference>
<dbReference type="GO" id="GO:0005737">
    <property type="term" value="C:cytoplasm"/>
    <property type="evidence" value="ECO:0007669"/>
    <property type="project" value="UniProtKB-SubCell"/>
</dbReference>
<evidence type="ECO:0000256" key="6">
    <source>
        <dbReference type="RuleBase" id="RU363094"/>
    </source>
</evidence>
<evidence type="ECO:0000313" key="9">
    <source>
        <dbReference type="Proteomes" id="UP000634011"/>
    </source>
</evidence>
<comment type="function">
    <text evidence="5 6">Acetylates the N-terminal alanine of ribosomal protein bS18.</text>
</comment>
<dbReference type="GO" id="GO:0005840">
    <property type="term" value="C:ribosome"/>
    <property type="evidence" value="ECO:0007669"/>
    <property type="project" value="UniProtKB-KW"/>
</dbReference>
<feature type="binding site" evidence="5">
    <location>
        <position position="109"/>
    </location>
    <ligand>
        <name>acetyl-CoA</name>
        <dbReference type="ChEBI" id="CHEBI:57288"/>
    </ligand>
</feature>
<dbReference type="PANTHER" id="PTHR43420">
    <property type="entry name" value="ACETYLTRANSFERASE"/>
    <property type="match status" value="1"/>
</dbReference>
<dbReference type="HAMAP" id="MF_02210">
    <property type="entry name" value="RimI"/>
    <property type="match status" value="1"/>
</dbReference>
<dbReference type="Pfam" id="PF00583">
    <property type="entry name" value="Acetyltransf_1"/>
    <property type="match status" value="1"/>
</dbReference>
<comment type="subcellular location">
    <subcellularLocation>
        <location evidence="5 6">Cytoplasm</location>
    </subcellularLocation>
</comment>
<reference evidence="8" key="1">
    <citation type="submission" date="2020-08" db="EMBL/GenBank/DDBJ databases">
        <title>Novel species isolated from subtropical streams in China.</title>
        <authorList>
            <person name="Lu H."/>
        </authorList>
    </citation>
    <scope>NUCLEOTIDE SEQUENCE</scope>
    <source>
        <strain evidence="8">KACC 12607</strain>
    </source>
</reference>
<evidence type="ECO:0000256" key="4">
    <source>
        <dbReference type="ARBA" id="ARBA00023315"/>
    </source>
</evidence>
<dbReference type="PROSITE" id="PS51186">
    <property type="entry name" value="GNAT"/>
    <property type="match status" value="1"/>
</dbReference>
<keyword evidence="9" id="KW-1185">Reference proteome</keyword>
<dbReference type="PANTHER" id="PTHR43420:SF44">
    <property type="entry name" value="ACETYLTRANSFERASE YPEA"/>
    <property type="match status" value="1"/>
</dbReference>
<gene>
    <name evidence="5 8" type="primary">rimI</name>
    <name evidence="8" type="ORF">H8K32_00765</name>
</gene>
<dbReference type="GO" id="GO:0008999">
    <property type="term" value="F:protein-N-terminal-alanine acetyltransferase activity"/>
    <property type="evidence" value="ECO:0007669"/>
    <property type="project" value="UniProtKB-UniRule"/>
</dbReference>
<comment type="caution">
    <text evidence="5">Lacks conserved residue(s) required for the propagation of feature annotation.</text>
</comment>
<dbReference type="NCBIfam" id="TIGR01575">
    <property type="entry name" value="rimI"/>
    <property type="match status" value="1"/>
</dbReference>
<evidence type="ECO:0000256" key="2">
    <source>
        <dbReference type="ARBA" id="ARBA00022490"/>
    </source>
</evidence>
<feature type="domain" description="N-acetyltransferase" evidence="7">
    <location>
        <begin position="3"/>
        <end position="148"/>
    </location>
</feature>
<evidence type="ECO:0000259" key="7">
    <source>
        <dbReference type="PROSITE" id="PS51186"/>
    </source>
</evidence>
<keyword evidence="8" id="KW-0687">Ribonucleoprotein</keyword>
<comment type="caution">
    <text evidence="8">The sequence shown here is derived from an EMBL/GenBank/DDBJ whole genome shotgun (WGS) entry which is preliminary data.</text>
</comment>
<comment type="similarity">
    <text evidence="1 5 6">Belongs to the acetyltransferase family. RimI subfamily.</text>
</comment>
<sequence length="148" mass="17164">MHEFVRLGFADIDQILSIEEAVYSHPWTRGNFSDSLMNGHDAFGLRDESSQIIAYFLVMPVVDELHLLNFAVRTQNQKQGYASAMLKYMREYAIEHGYGSILLEVRRSNYRAIEVYLSDGFEEIGRRKGYYPLEGDAREDAIVMRRLC</sequence>
<accession>A0A923HA76</accession>
<evidence type="ECO:0000256" key="1">
    <source>
        <dbReference type="ARBA" id="ARBA00005395"/>
    </source>
</evidence>
<comment type="catalytic activity">
    <reaction evidence="5 6">
        <text>N-terminal L-alanyl-[ribosomal protein bS18] + acetyl-CoA = N-terminal N(alpha)-acetyl-L-alanyl-[ribosomal protein bS18] + CoA + H(+)</text>
        <dbReference type="Rhea" id="RHEA:43756"/>
        <dbReference type="Rhea" id="RHEA-COMP:10676"/>
        <dbReference type="Rhea" id="RHEA-COMP:10677"/>
        <dbReference type="ChEBI" id="CHEBI:15378"/>
        <dbReference type="ChEBI" id="CHEBI:57287"/>
        <dbReference type="ChEBI" id="CHEBI:57288"/>
        <dbReference type="ChEBI" id="CHEBI:64718"/>
        <dbReference type="ChEBI" id="CHEBI:83683"/>
        <dbReference type="EC" id="2.3.1.266"/>
    </reaction>
</comment>
<dbReference type="InterPro" id="IPR043690">
    <property type="entry name" value="RimI"/>
</dbReference>
<dbReference type="InterPro" id="IPR006464">
    <property type="entry name" value="AcTrfase_RimI/Ard1"/>
</dbReference>
<dbReference type="InterPro" id="IPR050680">
    <property type="entry name" value="YpeA/RimI_acetyltransf"/>
</dbReference>
<evidence type="ECO:0000256" key="5">
    <source>
        <dbReference type="HAMAP-Rule" id="MF_02210"/>
    </source>
</evidence>
<keyword evidence="4 5" id="KW-0012">Acyltransferase</keyword>
<dbReference type="CDD" id="cd04301">
    <property type="entry name" value="NAT_SF"/>
    <property type="match status" value="1"/>
</dbReference>
<keyword evidence="8" id="KW-0689">Ribosomal protein</keyword>
<keyword evidence="2 5" id="KW-0963">Cytoplasm</keyword>
<feature type="active site" description="Proton acceptor" evidence="5">
    <location>
        <position position="104"/>
    </location>
</feature>
<feature type="active site" description="Proton donor" evidence="5">
    <location>
        <position position="116"/>
    </location>
</feature>
<dbReference type="Gene3D" id="3.40.630.30">
    <property type="match status" value="1"/>
</dbReference>
<dbReference type="InterPro" id="IPR000182">
    <property type="entry name" value="GNAT_dom"/>
</dbReference>
<proteinExistence type="inferred from homology"/>